<dbReference type="EMBL" id="JAOWLB010000013">
    <property type="protein sequence ID" value="MCV2889984.1"/>
    <property type="molecule type" value="Genomic_DNA"/>
</dbReference>
<dbReference type="InterPro" id="IPR036249">
    <property type="entry name" value="Thioredoxin-like_sf"/>
</dbReference>
<dbReference type="Pfam" id="PF01323">
    <property type="entry name" value="DSBA"/>
    <property type="match status" value="1"/>
</dbReference>
<dbReference type="PANTHER" id="PTHR42943:SF2">
    <property type="entry name" value="GLUTATHIONE S-TRANSFERASE KAPPA 1"/>
    <property type="match status" value="1"/>
</dbReference>
<comment type="catalytic activity">
    <reaction evidence="1">
        <text>2-hydroxychromene-2-carboxylate = (3E)-4-(2-hydroxyphenyl)-2-oxobut-3-enoate</text>
        <dbReference type="Rhea" id="RHEA:27401"/>
        <dbReference type="ChEBI" id="CHEBI:59350"/>
        <dbReference type="ChEBI" id="CHEBI:59353"/>
        <dbReference type="EC" id="5.99.1.4"/>
    </reaction>
</comment>
<protein>
    <recommendedName>
        <fullName evidence="1">2-hydroxychromene-2-carboxylate isomerase</fullName>
        <ecNumber evidence="1">5.99.1.4</ecNumber>
    </recommendedName>
</protein>
<dbReference type="GO" id="GO:0016853">
    <property type="term" value="F:isomerase activity"/>
    <property type="evidence" value="ECO:0007669"/>
    <property type="project" value="UniProtKB-KW"/>
</dbReference>
<evidence type="ECO:0000256" key="1">
    <source>
        <dbReference type="PIRNR" id="PIRNR006386"/>
    </source>
</evidence>
<dbReference type="EC" id="5.99.1.4" evidence="1"/>
<organism evidence="3 4">
    <name type="scientific">Ruegeria aquimaris</name>
    <dbReference type="NCBI Taxonomy" id="2984333"/>
    <lineage>
        <taxon>Bacteria</taxon>
        <taxon>Pseudomonadati</taxon>
        <taxon>Pseudomonadota</taxon>
        <taxon>Alphaproteobacteria</taxon>
        <taxon>Rhodobacterales</taxon>
        <taxon>Roseobacteraceae</taxon>
        <taxon>Ruegeria</taxon>
    </lineage>
</organism>
<sequence length="204" mass="23098">MVMQEIEFVYDFGSPNAYLVHRVLPALAARNGAVVRPSPVLLGGVFKATNNQSPMEAFSRVRHKLTYQALELQRFVRRHGLVFHMNPHFPVNTLLPMRGAIFARGKDWENSYMDAMFNAMWVHGQNLSERHVFEEVLRESGLPVRRTLEAVETPEVKQALVDATARAVERGVFGAPSMLLKDELFFGKDSLPDLEFELEKASQG</sequence>
<dbReference type="InterPro" id="IPR001853">
    <property type="entry name" value="DSBA-like_thioredoxin_dom"/>
</dbReference>
<gene>
    <name evidence="3" type="ORF">OE747_16710</name>
</gene>
<proteinExistence type="inferred from homology"/>
<comment type="caution">
    <text evidence="3">The sequence shown here is derived from an EMBL/GenBank/DDBJ whole genome shotgun (WGS) entry which is preliminary data.</text>
</comment>
<keyword evidence="1 3" id="KW-0413">Isomerase</keyword>
<dbReference type="Proteomes" id="UP001320899">
    <property type="component" value="Unassembled WGS sequence"/>
</dbReference>
<evidence type="ECO:0000313" key="3">
    <source>
        <dbReference type="EMBL" id="MCV2889984.1"/>
    </source>
</evidence>
<dbReference type="InterPro" id="IPR014440">
    <property type="entry name" value="HCCAis_GSTk"/>
</dbReference>
<feature type="domain" description="DSBA-like thioredoxin" evidence="2">
    <location>
        <begin position="6"/>
        <end position="197"/>
    </location>
</feature>
<dbReference type="CDD" id="cd03022">
    <property type="entry name" value="DsbA_HCCA_Iso"/>
    <property type="match status" value="1"/>
</dbReference>
<dbReference type="PIRSF" id="PIRSF006386">
    <property type="entry name" value="HCCAis_GSTk"/>
    <property type="match status" value="1"/>
</dbReference>
<dbReference type="SUPFAM" id="SSF52833">
    <property type="entry name" value="Thioredoxin-like"/>
    <property type="match status" value="1"/>
</dbReference>
<comment type="similarity">
    <text evidence="1">Belongs to the GST superfamily. NadH family.</text>
</comment>
<dbReference type="InterPro" id="IPR051924">
    <property type="entry name" value="GST_Kappa/NadH"/>
</dbReference>
<reference evidence="3 4" key="1">
    <citation type="submission" date="2022-10" db="EMBL/GenBank/DDBJ databases">
        <title>Ruegeria sp. nov., isolated from ocean surface sediments.</title>
        <authorList>
            <person name="He W."/>
            <person name="Xue H.-P."/>
            <person name="Zhang D.-F."/>
        </authorList>
    </citation>
    <scope>NUCLEOTIDE SEQUENCE [LARGE SCALE GENOMIC DNA]</scope>
    <source>
        <strain evidence="3 4">XHP0148</strain>
    </source>
</reference>
<keyword evidence="4" id="KW-1185">Reference proteome</keyword>
<dbReference type="InterPro" id="IPR044087">
    <property type="entry name" value="NahD-like"/>
</dbReference>
<name>A0ABT3AMV3_9RHOB</name>
<evidence type="ECO:0000313" key="4">
    <source>
        <dbReference type="Proteomes" id="UP001320899"/>
    </source>
</evidence>
<dbReference type="RefSeq" id="WP_263829699.1">
    <property type="nucleotide sequence ID" value="NZ_JAOWLB010000013.1"/>
</dbReference>
<evidence type="ECO:0000259" key="2">
    <source>
        <dbReference type="Pfam" id="PF01323"/>
    </source>
</evidence>
<dbReference type="Gene3D" id="3.40.30.10">
    <property type="entry name" value="Glutaredoxin"/>
    <property type="match status" value="1"/>
</dbReference>
<dbReference type="PANTHER" id="PTHR42943">
    <property type="entry name" value="GLUTATHIONE S-TRANSFERASE KAPPA"/>
    <property type="match status" value="1"/>
</dbReference>
<accession>A0ABT3AMV3</accession>